<evidence type="ECO:0000313" key="2">
    <source>
        <dbReference type="EMBL" id="MFD1815524.1"/>
    </source>
</evidence>
<evidence type="ECO:0000313" key="3">
    <source>
        <dbReference type="Proteomes" id="UP001597286"/>
    </source>
</evidence>
<comment type="caution">
    <text evidence="2">The sequence shown here is derived from an EMBL/GenBank/DDBJ whole genome shotgun (WGS) entry which is preliminary data.</text>
</comment>
<gene>
    <name evidence="2" type="ORF">ACFSJG_25180</name>
</gene>
<feature type="domain" description="CHK kinase-like" evidence="1">
    <location>
        <begin position="146"/>
        <end position="323"/>
    </location>
</feature>
<dbReference type="Pfam" id="PF01636">
    <property type="entry name" value="APH"/>
    <property type="match status" value="1"/>
</dbReference>
<sequence length="387" mass="42153">MIRTESRARSAALGAGLAVTEAARAAADRAVPYGAAIPRRAEDVTPRWLADAVGVDPRSITSVRVIEHDSGTAARARLGVTSDGELPATLFCKLPPRNYLQHVLMNVFRLGSKEVAAYRALGEEPPVRVPRCHAAQEDPLRRRAVLILEDLAPTATFRTCVDTVTVTEARAVVDALADLHAAYWNTHRFTGDLAPLARRPAAEVRLGDLIRRRFLGGITGHTADLVPAEVKRQCRIFYERSSAIDAFWAGEPQTLIHGDPHPGNLFFEADSPGFLDWQIACAGPGVRDVAYFLTASVDPAMLRVVERDLVDGYVRRLDDRGIHLDPGRLWTLYRAAVTEWFLAAVCTAEAGDRMQPLDVSRVGVERAVAAVTAHDSFELLASLVDGG</sequence>
<dbReference type="InterPro" id="IPR015897">
    <property type="entry name" value="CHK_kinase-like"/>
</dbReference>
<keyword evidence="3" id="KW-1185">Reference proteome</keyword>
<accession>A0ABW4PCM6</accession>
<dbReference type="InterPro" id="IPR011009">
    <property type="entry name" value="Kinase-like_dom_sf"/>
</dbReference>
<dbReference type="SUPFAM" id="SSF56112">
    <property type="entry name" value="Protein kinase-like (PK-like)"/>
    <property type="match status" value="1"/>
</dbReference>
<evidence type="ECO:0000259" key="1">
    <source>
        <dbReference type="SMART" id="SM00587"/>
    </source>
</evidence>
<proteinExistence type="predicted"/>
<dbReference type="RefSeq" id="WP_378487982.1">
    <property type="nucleotide sequence ID" value="NZ_JBHUFB010000021.1"/>
</dbReference>
<dbReference type="EMBL" id="JBHUFB010000021">
    <property type="protein sequence ID" value="MFD1815524.1"/>
    <property type="molecule type" value="Genomic_DNA"/>
</dbReference>
<name>A0ABW4PCM6_9NOCA</name>
<protein>
    <submittedName>
        <fullName evidence="2">Phosphotransferase family protein</fullName>
    </submittedName>
</protein>
<reference evidence="3" key="1">
    <citation type="journal article" date="2019" name="Int. J. Syst. Evol. Microbiol.">
        <title>The Global Catalogue of Microorganisms (GCM) 10K type strain sequencing project: providing services to taxonomists for standard genome sequencing and annotation.</title>
        <authorList>
            <consortium name="The Broad Institute Genomics Platform"/>
            <consortium name="The Broad Institute Genome Sequencing Center for Infectious Disease"/>
            <person name="Wu L."/>
            <person name="Ma J."/>
        </authorList>
    </citation>
    <scope>NUCLEOTIDE SEQUENCE [LARGE SCALE GENOMIC DNA]</scope>
    <source>
        <strain evidence="3">DT72</strain>
    </source>
</reference>
<dbReference type="SMART" id="SM00587">
    <property type="entry name" value="CHK"/>
    <property type="match status" value="1"/>
</dbReference>
<dbReference type="InterPro" id="IPR002575">
    <property type="entry name" value="Aminoglycoside_PTrfase"/>
</dbReference>
<organism evidence="2 3">
    <name type="scientific">Rhodococcus gannanensis</name>
    <dbReference type="NCBI Taxonomy" id="1960308"/>
    <lineage>
        <taxon>Bacteria</taxon>
        <taxon>Bacillati</taxon>
        <taxon>Actinomycetota</taxon>
        <taxon>Actinomycetes</taxon>
        <taxon>Mycobacteriales</taxon>
        <taxon>Nocardiaceae</taxon>
        <taxon>Rhodococcus</taxon>
    </lineage>
</organism>
<dbReference type="Gene3D" id="3.90.1200.10">
    <property type="match status" value="1"/>
</dbReference>
<dbReference type="InterPro" id="IPR051678">
    <property type="entry name" value="AGP_Transferase"/>
</dbReference>
<dbReference type="Proteomes" id="UP001597286">
    <property type="component" value="Unassembled WGS sequence"/>
</dbReference>
<dbReference type="PANTHER" id="PTHR21310">
    <property type="entry name" value="AMINOGLYCOSIDE PHOSPHOTRANSFERASE-RELATED-RELATED"/>
    <property type="match status" value="1"/>
</dbReference>